<keyword evidence="2" id="KW-1185">Reference proteome</keyword>
<protein>
    <submittedName>
        <fullName evidence="1">Uncharacterized protein</fullName>
    </submittedName>
</protein>
<reference evidence="1 2" key="1">
    <citation type="submission" date="2014-12" db="EMBL/GenBank/DDBJ databases">
        <title>Complete genome sequences of three Vibrio cholerae specific bacteriophages.</title>
        <authorList>
            <person name="Bhandare S.G."/>
            <person name="Warry A."/>
            <person name="Emes R.D."/>
            <person name="Hooton S.P.T."/>
            <person name="Barrow P.A."/>
            <person name="Atterbury R.J."/>
        </authorList>
    </citation>
    <scope>NUCLEOTIDE SEQUENCE [LARGE SCALE GENOMIC DNA]</scope>
</reference>
<dbReference type="EMBL" id="KP280062">
    <property type="protein sequence ID" value="AJF40749.1"/>
    <property type="molecule type" value="Genomic_DNA"/>
</dbReference>
<accession>A0A0B5HAJ1</accession>
<name>A0A0B5HAJ1_9CAUD</name>
<dbReference type="Proteomes" id="UP000031803">
    <property type="component" value="Segment"/>
</dbReference>
<proteinExistence type="predicted"/>
<sequence>MKLIKTKHVKYSSPKFPLPLNPFSGAYQLWERYSLTEFTYELN</sequence>
<gene>
    <name evidence="1" type="ORF">SBVP1_0091</name>
</gene>
<evidence type="ECO:0000313" key="2">
    <source>
        <dbReference type="Proteomes" id="UP000031803"/>
    </source>
</evidence>
<dbReference type="GeneID" id="26625687"/>
<dbReference type="RefSeq" id="YP_009198609.1">
    <property type="nucleotide sequence ID" value="NC_028799.1"/>
</dbReference>
<evidence type="ECO:0000313" key="1">
    <source>
        <dbReference type="EMBL" id="AJF40749.1"/>
    </source>
</evidence>
<dbReference type="KEGG" id="vg:26625687"/>
<organism evidence="1 2">
    <name type="scientific">Vibrio phage phi 1</name>
    <dbReference type="NCBI Taxonomy" id="1589297"/>
    <lineage>
        <taxon>Viruses</taxon>
        <taxon>Duplodnaviria</taxon>
        <taxon>Heunggongvirae</taxon>
        <taxon>Uroviricota</taxon>
        <taxon>Caudoviricetes</taxon>
        <taxon>Schitoviridae</taxon>
        <taxon>Pacinivirus</taxon>
        <taxon>Pacinivirus phi1</taxon>
    </lineage>
</organism>